<dbReference type="InterPro" id="IPR047650">
    <property type="entry name" value="Transpos_IS110"/>
</dbReference>
<dbReference type="Proteomes" id="UP000566324">
    <property type="component" value="Unassembled WGS sequence"/>
</dbReference>
<feature type="domain" description="Transposase IS110-like N-terminal" evidence="1">
    <location>
        <begin position="5"/>
        <end position="150"/>
    </location>
</feature>
<evidence type="ECO:0000313" key="4">
    <source>
        <dbReference type="Proteomes" id="UP000566324"/>
    </source>
</evidence>
<dbReference type="AlphaFoldDB" id="A0A7W7B6L7"/>
<dbReference type="InterPro" id="IPR003346">
    <property type="entry name" value="Transposase_20"/>
</dbReference>
<dbReference type="GO" id="GO:0006313">
    <property type="term" value="P:DNA transposition"/>
    <property type="evidence" value="ECO:0007669"/>
    <property type="project" value="InterPro"/>
</dbReference>
<name>A0A7W7B6L7_9SPHN</name>
<organism evidence="3 4">
    <name type="scientific">Sphingosinicella soli</name>
    <dbReference type="NCBI Taxonomy" id="333708"/>
    <lineage>
        <taxon>Bacteria</taxon>
        <taxon>Pseudomonadati</taxon>
        <taxon>Pseudomonadota</taxon>
        <taxon>Alphaproteobacteria</taxon>
        <taxon>Sphingomonadales</taxon>
        <taxon>Sphingosinicellaceae</taxon>
        <taxon>Sphingosinicella</taxon>
    </lineage>
</organism>
<accession>A0A7W7B6L7</accession>
<dbReference type="EMBL" id="JACHNZ010000090">
    <property type="protein sequence ID" value="MBB4633990.1"/>
    <property type="molecule type" value="Genomic_DNA"/>
</dbReference>
<dbReference type="PANTHER" id="PTHR33055:SF3">
    <property type="entry name" value="PUTATIVE TRANSPOSASE FOR IS117-RELATED"/>
    <property type="match status" value="1"/>
</dbReference>
<dbReference type="PANTHER" id="PTHR33055">
    <property type="entry name" value="TRANSPOSASE FOR INSERTION SEQUENCE ELEMENT IS1111A"/>
    <property type="match status" value="1"/>
</dbReference>
<dbReference type="InterPro" id="IPR002525">
    <property type="entry name" value="Transp_IS110-like_N"/>
</dbReference>
<dbReference type="RefSeq" id="WP_184072068.1">
    <property type="nucleotide sequence ID" value="NZ_JACHNZ010000090.1"/>
</dbReference>
<evidence type="ECO:0000259" key="2">
    <source>
        <dbReference type="Pfam" id="PF02371"/>
    </source>
</evidence>
<dbReference type="GO" id="GO:0003677">
    <property type="term" value="F:DNA binding"/>
    <property type="evidence" value="ECO:0007669"/>
    <property type="project" value="InterPro"/>
</dbReference>
<protein>
    <submittedName>
        <fullName evidence="3">Transposase</fullName>
    </submittedName>
</protein>
<sequence>MNSFAGLDVSIDETAICVVDEHGEVLCRAAVPTDPAAIAKVLEPWSATMKRVGHEAGALSPWLHPELKAIGVPVVCLETRHVRASMGAQRNKTDASDALGIAHLMRTGWFRQAHIKTEASYRMRLLLTQRRNLKRKFLDIENTIRHSLKAFGIRLGKVGRGGMENAVREAVADDPMTAGLMDCMLRARHALWVEYLALHKLATQLAMRDELCRRFMAIPGVGPITALHFSSAIEDPTRFRRSRNVAAYFGLTSKRWQSGTSIDVKGRISKAGDPDVRRALYEAASAMLTRFKGADLVKSWGLKLAKTKCHAKARVAVARKLAVIMHAMWRDGTTYVGDPSADQHDIDAWNAAKVQRLSRARS</sequence>
<proteinExistence type="predicted"/>
<dbReference type="Pfam" id="PF01548">
    <property type="entry name" value="DEDD_Tnp_IS110"/>
    <property type="match status" value="1"/>
</dbReference>
<evidence type="ECO:0000259" key="1">
    <source>
        <dbReference type="Pfam" id="PF01548"/>
    </source>
</evidence>
<reference evidence="3 4" key="1">
    <citation type="submission" date="2020-08" db="EMBL/GenBank/DDBJ databases">
        <title>Genomic Encyclopedia of Type Strains, Phase IV (KMG-IV): sequencing the most valuable type-strain genomes for metagenomic binning, comparative biology and taxonomic classification.</title>
        <authorList>
            <person name="Goeker M."/>
        </authorList>
    </citation>
    <scope>NUCLEOTIDE SEQUENCE [LARGE SCALE GENOMIC DNA]</scope>
    <source>
        <strain evidence="3 4">DSM 17328</strain>
    </source>
</reference>
<dbReference type="NCBIfam" id="NF033542">
    <property type="entry name" value="transpos_IS110"/>
    <property type="match status" value="1"/>
</dbReference>
<feature type="domain" description="Transposase IS116/IS110/IS902 C-terminal" evidence="2">
    <location>
        <begin position="212"/>
        <end position="292"/>
    </location>
</feature>
<dbReference type="Pfam" id="PF02371">
    <property type="entry name" value="Transposase_20"/>
    <property type="match status" value="1"/>
</dbReference>
<evidence type="ECO:0000313" key="3">
    <source>
        <dbReference type="EMBL" id="MBB4633990.1"/>
    </source>
</evidence>
<comment type="caution">
    <text evidence="3">The sequence shown here is derived from an EMBL/GenBank/DDBJ whole genome shotgun (WGS) entry which is preliminary data.</text>
</comment>
<keyword evidence="4" id="KW-1185">Reference proteome</keyword>
<gene>
    <name evidence="3" type="ORF">GGQ98_003649</name>
</gene>
<dbReference type="GO" id="GO:0004803">
    <property type="term" value="F:transposase activity"/>
    <property type="evidence" value="ECO:0007669"/>
    <property type="project" value="InterPro"/>
</dbReference>